<organism evidence="1 2">
    <name type="scientific">Alcanivorax xiamenensis</name>
    <dbReference type="NCBI Taxonomy" id="1177156"/>
    <lineage>
        <taxon>Bacteria</taxon>
        <taxon>Pseudomonadati</taxon>
        <taxon>Pseudomonadota</taxon>
        <taxon>Gammaproteobacteria</taxon>
        <taxon>Oceanospirillales</taxon>
        <taxon>Alcanivoracaceae</taxon>
        <taxon>Alcanivorax</taxon>
    </lineage>
</organism>
<reference evidence="1 2" key="1">
    <citation type="submission" date="2012-09" db="EMBL/GenBank/DDBJ databases">
        <title>Genome Sequence of alkane-degrading Bacterium Alcanivorax sp. 6-D-6.</title>
        <authorList>
            <person name="Lai Q."/>
            <person name="Shao Z."/>
        </authorList>
    </citation>
    <scope>NUCLEOTIDE SEQUENCE [LARGE SCALE GENOMIC DNA]</scope>
    <source>
        <strain evidence="1 2">6-D-6</strain>
    </source>
</reference>
<evidence type="ECO:0008006" key="3">
    <source>
        <dbReference type="Google" id="ProtNLM"/>
    </source>
</evidence>
<dbReference type="SUPFAM" id="SSF88723">
    <property type="entry name" value="PIN domain-like"/>
    <property type="match status" value="1"/>
</dbReference>
<dbReference type="Proteomes" id="UP000771797">
    <property type="component" value="Unassembled WGS sequence"/>
</dbReference>
<evidence type="ECO:0000313" key="1">
    <source>
        <dbReference type="EMBL" id="KAF0807023.1"/>
    </source>
</evidence>
<proteinExistence type="predicted"/>
<keyword evidence="2" id="KW-1185">Reference proteome</keyword>
<dbReference type="EMBL" id="AQPF01000005">
    <property type="protein sequence ID" value="KAF0807023.1"/>
    <property type="molecule type" value="Genomic_DNA"/>
</dbReference>
<dbReference type="RefSeq" id="WP_159660130.1">
    <property type="nucleotide sequence ID" value="NZ_AQPF01000005.1"/>
</dbReference>
<accession>A0ABQ6YAR6</accession>
<protein>
    <recommendedName>
        <fullName evidence="3">PIN domain-containing protein</fullName>
    </recommendedName>
</protein>
<comment type="caution">
    <text evidence="1">The sequence shown here is derived from an EMBL/GenBank/DDBJ whole genome shotgun (WGS) entry which is preliminary data.</text>
</comment>
<dbReference type="InterPro" id="IPR029060">
    <property type="entry name" value="PIN-like_dom_sf"/>
</dbReference>
<name>A0ABQ6YAR6_9GAMM</name>
<dbReference type="InterPro" id="IPR021799">
    <property type="entry name" value="PIN-like_prokaryotic"/>
</dbReference>
<gene>
    <name evidence="1" type="ORF">A6D6_01022</name>
</gene>
<dbReference type="Pfam" id="PF11848">
    <property type="entry name" value="DUF3368"/>
    <property type="match status" value="1"/>
</dbReference>
<sequence>MHYIIDTCTVINFHNANITSLVLSRCEDAVYIGEICLAEVDEEQKATLTPYINSGRVEVLSANELDLDAFIEAKTEMILGDGETECIIWAMAANLCICTDDGRARKKAKEVLGDDLVTGSLGLLKRLVECEVITVESAFLMYSMMIESGAFLPSFSKIQDMTEYLAI</sequence>
<evidence type="ECO:0000313" key="2">
    <source>
        <dbReference type="Proteomes" id="UP000771797"/>
    </source>
</evidence>